<dbReference type="SUPFAM" id="SSF53927">
    <property type="entry name" value="Cytidine deaminase-like"/>
    <property type="match status" value="1"/>
</dbReference>
<sequence>MHKQFLLAALEQALHGRGFCAPNPSVGAVAVQNGTIIAQARHHGAGTPHAEQLLLNQLPANLTDITLYVTLEPCNHWGRTPPCVDAIINYGVKRVVYGYSDPNPIVAANETPKRLQEKNIEVIHYPLPEIDEFYLSYHRWMVTGLPWVTAKIAQTLDGKIAGKEGKRVLLSNSLCSEFTHQKRLQSDVILTTARTINQDDPLLNVRLSDGHISKPIAIIDGKGILNPKAKLFAAAKQCHIYYNKHHQINKHCPNSSYYGIPTQHDEIDLMAVIKHLGEIGYHDVWVEAGGRLFSALHRLGLVQRSYIYIVPSLLGESATTGYPNEDIFTRAKTVTWQPMGDNMIVSLEWQREEGMCLPA</sequence>
<evidence type="ECO:0000256" key="14">
    <source>
        <dbReference type="PIRSR" id="PIRSR006769-2"/>
    </source>
</evidence>
<organism evidence="17 18">
    <name type="scientific">Legionella oakridgensis</name>
    <dbReference type="NCBI Taxonomy" id="29423"/>
    <lineage>
        <taxon>Bacteria</taxon>
        <taxon>Pseudomonadati</taxon>
        <taxon>Pseudomonadota</taxon>
        <taxon>Gammaproteobacteria</taxon>
        <taxon>Legionellales</taxon>
        <taxon>Legionellaceae</taxon>
        <taxon>Legionella</taxon>
    </lineage>
</organism>
<evidence type="ECO:0000256" key="5">
    <source>
        <dbReference type="ARBA" id="ARBA00007417"/>
    </source>
</evidence>
<evidence type="ECO:0000256" key="7">
    <source>
        <dbReference type="ARBA" id="ARBA00022723"/>
    </source>
</evidence>
<dbReference type="InterPro" id="IPR016192">
    <property type="entry name" value="APOBEC/CMP_deaminase_Zn-bd"/>
</dbReference>
<feature type="binding site" evidence="15">
    <location>
        <position position="74"/>
    </location>
    <ligand>
        <name>Zn(2+)</name>
        <dbReference type="ChEBI" id="CHEBI:29105"/>
        <note>catalytic</note>
    </ligand>
</feature>
<keyword evidence="11" id="KW-0511">Multifunctional enzyme</keyword>
<dbReference type="InterPro" id="IPR002734">
    <property type="entry name" value="RibDG_C"/>
</dbReference>
<comment type="pathway">
    <text evidence="2 12">Cofactor biosynthesis; riboflavin biosynthesis; 5-amino-6-(D-ribitylamino)uracil from GTP: step 2/4.</text>
</comment>
<evidence type="ECO:0000256" key="4">
    <source>
        <dbReference type="ARBA" id="ARBA00005259"/>
    </source>
</evidence>
<comment type="function">
    <text evidence="1 12">Converts 2,5-diamino-6-(ribosylamino)-4(3h)-pyrimidinone 5'-phosphate into 5-amino-6-(ribosylamino)-2,4(1h,3h)-pyrimidinedione 5'-phosphate.</text>
</comment>
<keyword evidence="8 12" id="KW-0862">Zinc</keyword>
<dbReference type="PROSITE" id="PS51747">
    <property type="entry name" value="CYT_DCMP_DEAMINASES_2"/>
    <property type="match status" value="1"/>
</dbReference>
<dbReference type="InterPro" id="IPR004794">
    <property type="entry name" value="Eubact_RibD"/>
</dbReference>
<dbReference type="InterPro" id="IPR016193">
    <property type="entry name" value="Cytidine_deaminase-like"/>
</dbReference>
<feature type="binding site" evidence="14">
    <location>
        <position position="153"/>
    </location>
    <ligand>
        <name>NADP(+)</name>
        <dbReference type="ChEBI" id="CHEBI:58349"/>
    </ligand>
</feature>
<comment type="catalytic activity">
    <reaction evidence="12">
        <text>2,5-diamino-6-hydroxy-4-(5-phosphoribosylamino)-pyrimidine + H2O + H(+) = 5-amino-6-(5-phospho-D-ribosylamino)uracil + NH4(+)</text>
        <dbReference type="Rhea" id="RHEA:21868"/>
        <dbReference type="ChEBI" id="CHEBI:15377"/>
        <dbReference type="ChEBI" id="CHEBI:15378"/>
        <dbReference type="ChEBI" id="CHEBI:28938"/>
        <dbReference type="ChEBI" id="CHEBI:58453"/>
        <dbReference type="ChEBI" id="CHEBI:58614"/>
        <dbReference type="EC" id="3.5.4.26"/>
    </reaction>
</comment>
<keyword evidence="7 12" id="KW-0479">Metal-binding</keyword>
<keyword evidence="9 12" id="KW-0521">NADP</keyword>
<evidence type="ECO:0000256" key="15">
    <source>
        <dbReference type="PIRSR" id="PIRSR006769-3"/>
    </source>
</evidence>
<dbReference type="Pfam" id="PF01872">
    <property type="entry name" value="RibD_C"/>
    <property type="match status" value="1"/>
</dbReference>
<dbReference type="GO" id="GO:0008835">
    <property type="term" value="F:diaminohydroxyphosphoribosylaminopyrimidine deaminase activity"/>
    <property type="evidence" value="ECO:0007669"/>
    <property type="project" value="UniProtKB-EC"/>
</dbReference>
<dbReference type="SUPFAM" id="SSF53597">
    <property type="entry name" value="Dihydrofolate reductase-like"/>
    <property type="match status" value="1"/>
</dbReference>
<feature type="binding site" evidence="14">
    <location>
        <begin position="289"/>
        <end position="295"/>
    </location>
    <ligand>
        <name>NADP(+)</name>
        <dbReference type="ChEBI" id="CHEBI:58349"/>
    </ligand>
</feature>
<proteinExistence type="inferred from homology"/>
<evidence type="ECO:0000313" key="17">
    <source>
        <dbReference type="EMBL" id="KTD38356.1"/>
    </source>
</evidence>
<feature type="binding site" evidence="14">
    <location>
        <position position="287"/>
    </location>
    <ligand>
        <name>substrate</name>
    </ligand>
</feature>
<evidence type="ECO:0000256" key="13">
    <source>
        <dbReference type="PIRSR" id="PIRSR006769-1"/>
    </source>
</evidence>
<dbReference type="Gene3D" id="3.40.430.10">
    <property type="entry name" value="Dihydrofolate Reductase, subunit A"/>
    <property type="match status" value="1"/>
</dbReference>
<feature type="binding site" evidence="14">
    <location>
        <position position="183"/>
    </location>
    <ligand>
        <name>substrate</name>
    </ligand>
</feature>
<evidence type="ECO:0000256" key="3">
    <source>
        <dbReference type="ARBA" id="ARBA00004910"/>
    </source>
</evidence>
<dbReference type="EC" id="1.1.1.193" evidence="12"/>
<comment type="cofactor">
    <cofactor evidence="12 15">
        <name>Zn(2+)</name>
        <dbReference type="ChEBI" id="CHEBI:29105"/>
    </cofactor>
    <text evidence="12 15">Binds 1 zinc ion.</text>
</comment>
<dbReference type="PIRSF" id="PIRSF006769">
    <property type="entry name" value="RibD"/>
    <property type="match status" value="1"/>
</dbReference>
<name>A0A0W0X1F5_9GAMM</name>
<evidence type="ECO:0000256" key="1">
    <source>
        <dbReference type="ARBA" id="ARBA00002151"/>
    </source>
</evidence>
<evidence type="ECO:0000256" key="2">
    <source>
        <dbReference type="ARBA" id="ARBA00004882"/>
    </source>
</evidence>
<dbReference type="InterPro" id="IPR024072">
    <property type="entry name" value="DHFR-like_dom_sf"/>
</dbReference>
<feature type="active site" description="Proton donor" evidence="13">
    <location>
        <position position="51"/>
    </location>
</feature>
<dbReference type="InterPro" id="IPR002125">
    <property type="entry name" value="CMP_dCMP_dom"/>
</dbReference>
<evidence type="ECO:0000256" key="8">
    <source>
        <dbReference type="ARBA" id="ARBA00022833"/>
    </source>
</evidence>
<comment type="caution">
    <text evidence="17">The sequence shown here is derived from an EMBL/GenBank/DDBJ whole genome shotgun (WGS) entry which is preliminary data.</text>
</comment>
<dbReference type="Pfam" id="PF00383">
    <property type="entry name" value="dCMP_cyt_deam_1"/>
    <property type="match status" value="1"/>
</dbReference>
<comment type="catalytic activity">
    <reaction evidence="12">
        <text>5-amino-6-(5-phospho-D-ribitylamino)uracil + NADP(+) = 5-amino-6-(5-phospho-D-ribosylamino)uracil + NADPH + H(+)</text>
        <dbReference type="Rhea" id="RHEA:17845"/>
        <dbReference type="ChEBI" id="CHEBI:15378"/>
        <dbReference type="ChEBI" id="CHEBI:57783"/>
        <dbReference type="ChEBI" id="CHEBI:58349"/>
        <dbReference type="ChEBI" id="CHEBI:58421"/>
        <dbReference type="ChEBI" id="CHEBI:58453"/>
        <dbReference type="EC" id="1.1.1.193"/>
    </reaction>
</comment>
<feature type="binding site" evidence="15">
    <location>
        <position position="83"/>
    </location>
    <ligand>
        <name>Zn(2+)</name>
        <dbReference type="ChEBI" id="CHEBI:29105"/>
        <note>catalytic</note>
    </ligand>
</feature>
<evidence type="ECO:0000256" key="9">
    <source>
        <dbReference type="ARBA" id="ARBA00022857"/>
    </source>
</evidence>
<dbReference type="Gene3D" id="3.40.140.10">
    <property type="entry name" value="Cytidine Deaminase, domain 2"/>
    <property type="match status" value="1"/>
</dbReference>
<feature type="binding site" evidence="14">
    <location>
        <position position="206"/>
    </location>
    <ligand>
        <name>substrate</name>
    </ligand>
</feature>
<keyword evidence="10 12" id="KW-0560">Oxidoreductase</keyword>
<dbReference type="InterPro" id="IPR050765">
    <property type="entry name" value="Riboflavin_Biosynth_HTPR"/>
</dbReference>
<evidence type="ECO:0000259" key="16">
    <source>
        <dbReference type="PROSITE" id="PS51747"/>
    </source>
</evidence>
<evidence type="ECO:0000256" key="11">
    <source>
        <dbReference type="ARBA" id="ARBA00023268"/>
    </source>
</evidence>
<dbReference type="PANTHER" id="PTHR38011">
    <property type="entry name" value="DIHYDROFOLATE REDUCTASE FAMILY PROTEIN (AFU_ORTHOLOGUE AFUA_8G06820)"/>
    <property type="match status" value="1"/>
</dbReference>
<evidence type="ECO:0000256" key="12">
    <source>
        <dbReference type="PIRNR" id="PIRNR006769"/>
    </source>
</evidence>
<feature type="binding site" evidence="15">
    <location>
        <position position="49"/>
    </location>
    <ligand>
        <name>Zn(2+)</name>
        <dbReference type="ChEBI" id="CHEBI:29105"/>
        <note>catalytic</note>
    </ligand>
</feature>
<dbReference type="GO" id="GO:0009231">
    <property type="term" value="P:riboflavin biosynthetic process"/>
    <property type="evidence" value="ECO:0007669"/>
    <property type="project" value="UniProtKB-UniPathway"/>
</dbReference>
<dbReference type="NCBIfam" id="TIGR00326">
    <property type="entry name" value="eubact_ribD"/>
    <property type="match status" value="1"/>
</dbReference>
<comment type="pathway">
    <text evidence="3 12">Cofactor biosynthesis; riboflavin biosynthesis; 5-amino-6-(D-ribitylamino)uracil from GTP: step 3/4.</text>
</comment>
<evidence type="ECO:0000313" key="18">
    <source>
        <dbReference type="Proteomes" id="UP000054858"/>
    </source>
</evidence>
<dbReference type="UniPathway" id="UPA00275">
    <property type="reaction ID" value="UER00401"/>
</dbReference>
<dbReference type="GO" id="GO:0008703">
    <property type="term" value="F:5-amino-6-(5-phosphoribosylamino)uracil reductase activity"/>
    <property type="evidence" value="ECO:0007669"/>
    <property type="project" value="UniProtKB-EC"/>
</dbReference>
<dbReference type="GO" id="GO:0008270">
    <property type="term" value="F:zinc ion binding"/>
    <property type="evidence" value="ECO:0007669"/>
    <property type="project" value="InterPro"/>
</dbReference>
<evidence type="ECO:0000256" key="6">
    <source>
        <dbReference type="ARBA" id="ARBA00022619"/>
    </source>
</evidence>
<feature type="binding site" evidence="14">
    <location>
        <position position="203"/>
    </location>
    <ligand>
        <name>substrate</name>
    </ligand>
</feature>
<dbReference type="Proteomes" id="UP000054858">
    <property type="component" value="Unassembled WGS sequence"/>
</dbReference>
<dbReference type="RefSeq" id="WP_025385619.1">
    <property type="nucleotide sequence ID" value="NZ_LCUA01000034.1"/>
</dbReference>
<evidence type="ECO:0000256" key="10">
    <source>
        <dbReference type="ARBA" id="ARBA00023002"/>
    </source>
</evidence>
<dbReference type="PATRIC" id="fig|29423.5.peg.1361"/>
<dbReference type="CDD" id="cd01284">
    <property type="entry name" value="Riboflavin_deaminase-reductase"/>
    <property type="match status" value="1"/>
</dbReference>
<dbReference type="EMBL" id="LNYP01000028">
    <property type="protein sequence ID" value="KTD38356.1"/>
    <property type="molecule type" value="Genomic_DNA"/>
</dbReference>
<dbReference type="PANTHER" id="PTHR38011:SF7">
    <property type="entry name" value="2,5-DIAMINO-6-RIBOSYLAMINO-4(3H)-PYRIMIDINONE 5'-PHOSPHATE REDUCTASE"/>
    <property type="match status" value="1"/>
</dbReference>
<gene>
    <name evidence="17" type="primary">ribD</name>
    <name evidence="17" type="ORF">Loak_1301</name>
</gene>
<keyword evidence="6 12" id="KW-0686">Riboflavin biosynthesis</keyword>
<comment type="similarity">
    <text evidence="5 12">In the C-terminal section; belongs to the HTP reductase family.</text>
</comment>
<dbReference type="AlphaFoldDB" id="A0A0W0X1F5"/>
<keyword evidence="12" id="KW-0378">Hydrolase</keyword>
<dbReference type="PROSITE" id="PS00903">
    <property type="entry name" value="CYT_DCMP_DEAMINASES_1"/>
    <property type="match status" value="1"/>
</dbReference>
<dbReference type="EC" id="3.5.4.26" evidence="12"/>
<comment type="similarity">
    <text evidence="4 12">In the N-terminal section; belongs to the cytidine and deoxycytidylate deaminase family.</text>
</comment>
<feature type="domain" description="CMP/dCMP-type deaminase" evidence="16">
    <location>
        <begin position="1"/>
        <end position="122"/>
    </location>
</feature>
<feature type="binding site" evidence="14">
    <location>
        <position position="195"/>
    </location>
    <ligand>
        <name>NADP(+)</name>
        <dbReference type="ChEBI" id="CHEBI:58349"/>
    </ligand>
</feature>
<accession>A0A0W0X1F5</accession>
<protein>
    <recommendedName>
        <fullName evidence="12">Riboflavin biosynthesis protein RibD</fullName>
    </recommendedName>
    <domain>
        <recommendedName>
            <fullName evidence="12">Diaminohydroxyphosphoribosylaminopyrimidine deaminase</fullName>
            <shortName evidence="12">DRAP deaminase</shortName>
            <ecNumber evidence="12">3.5.4.26</ecNumber>
        </recommendedName>
        <alternativeName>
            <fullName evidence="12">Riboflavin-specific deaminase</fullName>
        </alternativeName>
    </domain>
    <domain>
        <recommendedName>
            <fullName evidence="12">5-amino-6-(5-phosphoribosylamino)uracil reductase</fullName>
            <ecNumber evidence="12">1.1.1.193</ecNumber>
        </recommendedName>
        <alternativeName>
            <fullName evidence="12">HTP reductase</fullName>
        </alternativeName>
    </domain>
</protein>
<feature type="binding site" evidence="14">
    <location>
        <position position="199"/>
    </location>
    <ligand>
        <name>NADP(+)</name>
        <dbReference type="ChEBI" id="CHEBI:58349"/>
    </ligand>
</feature>
<reference evidence="17 18" key="1">
    <citation type="submission" date="2015-11" db="EMBL/GenBank/DDBJ databases">
        <title>Genomic analysis of 38 Legionella species identifies large and diverse effector repertoires.</title>
        <authorList>
            <person name="Burstein D."/>
            <person name="Amaro F."/>
            <person name="Zusman T."/>
            <person name="Lifshitz Z."/>
            <person name="Cohen O."/>
            <person name="Gilbert J.A."/>
            <person name="Pupko T."/>
            <person name="Shuman H.A."/>
            <person name="Segal G."/>
        </authorList>
    </citation>
    <scope>NUCLEOTIDE SEQUENCE [LARGE SCALE GENOMIC DNA]</scope>
    <source>
        <strain evidence="17 18">Oak Ridge-10</strain>
    </source>
</reference>